<dbReference type="RefSeq" id="WP_094786899.1">
    <property type="nucleotide sequence ID" value="NZ_NDXW01000001.1"/>
</dbReference>
<dbReference type="Pfam" id="PF04347">
    <property type="entry name" value="FliO"/>
    <property type="match status" value="1"/>
</dbReference>
<dbReference type="EMBL" id="NDXW01000001">
    <property type="protein sequence ID" value="RDH43609.1"/>
    <property type="molecule type" value="Genomic_DNA"/>
</dbReference>
<comment type="subcellular location">
    <subcellularLocation>
        <location evidence="7">Cell membrane</location>
    </subcellularLocation>
    <subcellularLocation>
        <location evidence="7">Bacterial flagellum basal body</location>
    </subcellularLocation>
</comment>
<evidence type="ECO:0000256" key="4">
    <source>
        <dbReference type="ARBA" id="ARBA00023136"/>
    </source>
</evidence>
<dbReference type="PANTHER" id="PTHR38766">
    <property type="entry name" value="FLAGELLAR PROTEIN FLIO"/>
    <property type="match status" value="1"/>
</dbReference>
<dbReference type="AlphaFoldDB" id="A0A4P9VM07"/>
<keyword evidence="3 7" id="KW-1133">Transmembrane helix</keyword>
<dbReference type="Proteomes" id="UP000257039">
    <property type="component" value="Unassembled WGS sequence"/>
</dbReference>
<comment type="similarity">
    <text evidence="6 7">Belongs to the FliO/MopB family.</text>
</comment>
<keyword evidence="9" id="KW-0966">Cell projection</keyword>
<keyword evidence="9" id="KW-0282">Flagellum</keyword>
<feature type="transmembrane region" description="Helical" evidence="7">
    <location>
        <begin position="30"/>
        <end position="53"/>
    </location>
</feature>
<dbReference type="GO" id="GO:0009425">
    <property type="term" value="C:bacterial-type flagellum basal body"/>
    <property type="evidence" value="ECO:0007669"/>
    <property type="project" value="UniProtKB-SubCell"/>
</dbReference>
<organism evidence="9 10">
    <name type="scientific">Zooshikella ganghwensis</name>
    <dbReference type="NCBI Taxonomy" id="202772"/>
    <lineage>
        <taxon>Bacteria</taxon>
        <taxon>Pseudomonadati</taxon>
        <taxon>Pseudomonadota</taxon>
        <taxon>Gammaproteobacteria</taxon>
        <taxon>Oceanospirillales</taxon>
        <taxon>Zooshikellaceae</taxon>
        <taxon>Zooshikella</taxon>
    </lineage>
</organism>
<name>A0A4P9VM07_9GAMM</name>
<keyword evidence="8" id="KW-0732">Signal</keyword>
<keyword evidence="1 7" id="KW-1003">Cell membrane</keyword>
<evidence type="ECO:0000313" key="9">
    <source>
        <dbReference type="EMBL" id="RDH43609.1"/>
    </source>
</evidence>
<keyword evidence="5 7" id="KW-0975">Bacterial flagellum</keyword>
<evidence type="ECO:0000256" key="1">
    <source>
        <dbReference type="ARBA" id="ARBA00022475"/>
    </source>
</evidence>
<evidence type="ECO:0000256" key="2">
    <source>
        <dbReference type="ARBA" id="ARBA00022692"/>
    </source>
</evidence>
<evidence type="ECO:0000256" key="7">
    <source>
        <dbReference type="RuleBase" id="RU362064"/>
    </source>
</evidence>
<comment type="caution">
    <text evidence="9">The sequence shown here is derived from an EMBL/GenBank/DDBJ whole genome shotgun (WGS) entry which is preliminary data.</text>
</comment>
<accession>A0A4P9VM07</accession>
<evidence type="ECO:0000256" key="5">
    <source>
        <dbReference type="ARBA" id="ARBA00023143"/>
    </source>
</evidence>
<keyword evidence="9" id="KW-0969">Cilium</keyword>
<keyword evidence="2 7" id="KW-0812">Transmembrane</keyword>
<sequence length="133" mass="14879">MRRRSFFYLMCCTYSSGIWAAPTTPPTAWGMLIQVILALMVVLLVIFAAAWVVKRTGAIKPMTSPVIKNLAVMSVGSKERLVLVQIGDKQILLGISPAGMNTIHVFDQPIVTMKQEANNDFSKRLMEMIKQRH</sequence>
<evidence type="ECO:0000256" key="8">
    <source>
        <dbReference type="SAM" id="SignalP"/>
    </source>
</evidence>
<dbReference type="NCBIfam" id="TIGR03500">
    <property type="entry name" value="FliO_TIGR"/>
    <property type="match status" value="1"/>
</dbReference>
<gene>
    <name evidence="9" type="primary">fliO</name>
    <name evidence="9" type="ORF">B9G39_09220</name>
</gene>
<dbReference type="GO" id="GO:0044781">
    <property type="term" value="P:bacterial-type flagellum organization"/>
    <property type="evidence" value="ECO:0007669"/>
    <property type="project" value="UniProtKB-UniRule"/>
</dbReference>
<dbReference type="InterPro" id="IPR022781">
    <property type="entry name" value="Flagellar_biosynth_FliO"/>
</dbReference>
<dbReference type="PANTHER" id="PTHR38766:SF1">
    <property type="entry name" value="FLAGELLAR PROTEIN FLIO"/>
    <property type="match status" value="1"/>
</dbReference>
<dbReference type="InterPro" id="IPR052205">
    <property type="entry name" value="FliO/MopB"/>
</dbReference>
<keyword evidence="10" id="KW-1185">Reference proteome</keyword>
<protein>
    <recommendedName>
        <fullName evidence="7">Flagellar protein</fullName>
    </recommendedName>
</protein>
<feature type="signal peptide" evidence="8">
    <location>
        <begin position="1"/>
        <end position="20"/>
    </location>
</feature>
<proteinExistence type="inferred from homology"/>
<reference evidence="9 10" key="1">
    <citation type="submission" date="2017-04" db="EMBL/GenBank/DDBJ databases">
        <title>Draft genome sequence of Zooshikella ganghwensis VG4 isolated from Red Sea sediments.</title>
        <authorList>
            <person name="Rehman Z."/>
            <person name="Alam I."/>
            <person name="Kamau A."/>
            <person name="Bajic V."/>
            <person name="Leiknes T."/>
        </authorList>
    </citation>
    <scope>NUCLEOTIDE SEQUENCE [LARGE SCALE GENOMIC DNA]</scope>
    <source>
        <strain evidence="9 10">VG4</strain>
    </source>
</reference>
<dbReference type="GO" id="GO:0005886">
    <property type="term" value="C:plasma membrane"/>
    <property type="evidence" value="ECO:0007669"/>
    <property type="project" value="UniProtKB-SubCell"/>
</dbReference>
<evidence type="ECO:0000256" key="3">
    <source>
        <dbReference type="ARBA" id="ARBA00022989"/>
    </source>
</evidence>
<feature type="chain" id="PRO_5020945020" description="Flagellar protein" evidence="8">
    <location>
        <begin position="21"/>
        <end position="133"/>
    </location>
</feature>
<evidence type="ECO:0000313" key="10">
    <source>
        <dbReference type="Proteomes" id="UP000257039"/>
    </source>
</evidence>
<evidence type="ECO:0000256" key="6">
    <source>
        <dbReference type="ARBA" id="ARBA00037937"/>
    </source>
</evidence>
<keyword evidence="4 7" id="KW-0472">Membrane</keyword>